<feature type="compositionally biased region" description="Polar residues" evidence="2">
    <location>
        <begin position="263"/>
        <end position="272"/>
    </location>
</feature>
<feature type="compositionally biased region" description="Polar residues" evidence="2">
    <location>
        <begin position="1234"/>
        <end position="1251"/>
    </location>
</feature>
<dbReference type="OrthoDB" id="3244604at2759"/>
<reference evidence="3 4" key="1">
    <citation type="journal article" date="2019" name="Fungal Biol. Biotechnol.">
        <title>Draft genome sequence of fastidious pathogen Ceratobasidium theobromae, which causes vascular-streak dieback in Theobroma cacao.</title>
        <authorList>
            <person name="Ali S.S."/>
            <person name="Asman A."/>
            <person name="Shao J."/>
            <person name="Firmansyah A.P."/>
            <person name="Susilo A.W."/>
            <person name="Rosmana A."/>
            <person name="McMahon P."/>
            <person name="Junaid M."/>
            <person name="Guest D."/>
            <person name="Kheng T.Y."/>
            <person name="Meinhardt L.W."/>
            <person name="Bailey B.A."/>
        </authorList>
    </citation>
    <scope>NUCLEOTIDE SEQUENCE [LARGE SCALE GENOMIC DNA]</scope>
    <source>
        <strain evidence="3 4">CT2</strain>
    </source>
</reference>
<feature type="coiled-coil region" evidence="1">
    <location>
        <begin position="552"/>
        <end position="614"/>
    </location>
</feature>
<dbReference type="SUPFAM" id="SSF57997">
    <property type="entry name" value="Tropomyosin"/>
    <property type="match status" value="1"/>
</dbReference>
<feature type="coiled-coil region" evidence="1">
    <location>
        <begin position="689"/>
        <end position="758"/>
    </location>
</feature>
<feature type="region of interest" description="Disordered" evidence="2">
    <location>
        <begin position="1"/>
        <end position="53"/>
    </location>
</feature>
<sequence>MSKSRALFSSTDTGPPTVDFMFANPNAVQSDGVPRRRVRPSKSESNDPTNFISVDADSNIAHLSTLPSGPRRVKPGPISKSELSSNAFKLRISNTPAVQSPTPKSLLRQEVFKTAHTLTSSSQFFVNPPSGRFLPALGVATRNDPILKPSNKQVLTSRSSGTNTLLPTSSLKLESHDSFSIPPDAIDHTRDVAGDGHRRRSNLSAGTTISSRSGTPLLTGEQEAPNIQLQESTLRSTPFSPAHANPFRFESVDQTPLRRSVDHTTASGPGSSRETHDLRRKCDQYEAELKFNRELLALKDAQIEDLSAGKTHAEENSEELKSKFADWATNHATRSKTELVELNAVHGQSLKTSTAQIKQISDDVGKLREETRRAITAAQSSLAAPGGFTEIRATLRELYEECEQLKLKYSNENIQLQQTIDLLRDELANVTDRCTQASEREAELRASMLSQEESHASVVKCLTALHEQHDQLTEKCSDLRIAESASAERSKSLESEVSLLKAENARMKSLLENNEKGFSKKLAALEEENDGMRGRASLAELHKELKLSRSGEQETLAQAQVLRQEKEELSRAAALLERESVLKAESLSNACAKNVALEQTLSDHKLALDDMRTENSHMKGQFVEIERTTSIRGQNRIYELNDALELSRKAEEAMRVELATLNHVTIGLRSELEQAEVVRSGHRALETALSDKCAEINHLNAKITELQSQVAQAELARDNLAQECKTLCETSHVAREREAVAQRELQNLRGLAKEHQKTTEKASIDVARAEATLKQVQVALAKEQECRQLAERKLDASVHSLSKLQTEQKSALDKAAEIEKSLRLAINNAQDRIKGLESESKEKEKELKRLHQELNTSTTTKVTIVDFRQSIQQANSSREKLELQENKIATLTSQVSGQKAEIRLLEQQLANADARVSEHQADINTHRITAESTRASAGIIENRLKERERELESIRAELQTLRTQPTDVANDQAAASASQTRILELEETIQHLGAGIAALEGQASSVLERYREGKLTDLEKDLVGEITTGIIQEKNRSINNLKGEIKRKESEIETHKITVTNLKDSLAKQIKQTADLKAQLAQNTLVLDDPSGWQNFNNKMMAVSSSPLSDADSHAPDHDEPAPDTPTPSERPIAQNSKHYEPPQQRGTTLTMKHTPQQQLRTFAQMDAESRSITDDIQDFDDPESARDSVLAGRKRYAVDEPVEEVESEERETRRKAHAKVKKAGKAQAEINIRTRSTQHPTEKYQQNTKGQPLAGDSSGSSNAKGRPAKRRRV</sequence>
<feature type="region of interest" description="Disordered" evidence="2">
    <location>
        <begin position="236"/>
        <end position="279"/>
    </location>
</feature>
<proteinExistence type="predicted"/>
<evidence type="ECO:0000256" key="1">
    <source>
        <dbReference type="SAM" id="Coils"/>
    </source>
</evidence>
<comment type="caution">
    <text evidence="3">The sequence shown here is derived from an EMBL/GenBank/DDBJ whole genome shotgun (WGS) entry which is preliminary data.</text>
</comment>
<feature type="coiled-coil region" evidence="1">
    <location>
        <begin position="350"/>
        <end position="440"/>
    </location>
</feature>
<organism evidence="3 4">
    <name type="scientific">Ceratobasidium theobromae</name>
    <dbReference type="NCBI Taxonomy" id="1582974"/>
    <lineage>
        <taxon>Eukaryota</taxon>
        <taxon>Fungi</taxon>
        <taxon>Dikarya</taxon>
        <taxon>Basidiomycota</taxon>
        <taxon>Agaricomycotina</taxon>
        <taxon>Agaricomycetes</taxon>
        <taxon>Cantharellales</taxon>
        <taxon>Ceratobasidiaceae</taxon>
        <taxon>Ceratobasidium</taxon>
    </lineage>
</organism>
<feature type="coiled-coil region" evidence="1">
    <location>
        <begin position="801"/>
        <end position="964"/>
    </location>
</feature>
<feature type="compositionally biased region" description="Basic and acidic residues" evidence="2">
    <location>
        <begin position="185"/>
        <end position="196"/>
    </location>
</feature>
<feature type="compositionally biased region" description="Basic residues" evidence="2">
    <location>
        <begin position="1214"/>
        <end position="1225"/>
    </location>
</feature>
<evidence type="ECO:0000313" key="4">
    <source>
        <dbReference type="Proteomes" id="UP000383932"/>
    </source>
</evidence>
<feature type="coiled-coil region" evidence="1">
    <location>
        <begin position="1031"/>
        <end position="1065"/>
    </location>
</feature>
<evidence type="ECO:0000313" key="3">
    <source>
        <dbReference type="EMBL" id="KAB5594645.1"/>
    </source>
</evidence>
<feature type="compositionally biased region" description="Acidic residues" evidence="2">
    <location>
        <begin position="1201"/>
        <end position="1210"/>
    </location>
</feature>
<gene>
    <name evidence="3" type="ORF">CTheo_1967</name>
</gene>
<feature type="region of interest" description="Disordered" evidence="2">
    <location>
        <begin position="1104"/>
        <end position="1155"/>
    </location>
</feature>
<keyword evidence="4" id="KW-1185">Reference proteome</keyword>
<dbReference type="AlphaFoldDB" id="A0A5N5QSC5"/>
<feature type="compositionally biased region" description="Basic and acidic residues" evidence="2">
    <location>
        <begin position="1111"/>
        <end position="1121"/>
    </location>
</feature>
<feature type="region of interest" description="Disordered" evidence="2">
    <location>
        <begin position="1173"/>
        <end position="1274"/>
    </location>
</feature>
<name>A0A5N5QSC5_9AGAM</name>
<feature type="region of interest" description="Disordered" evidence="2">
    <location>
        <begin position="174"/>
        <end position="222"/>
    </location>
</feature>
<evidence type="ECO:0000256" key="2">
    <source>
        <dbReference type="SAM" id="MobiDB-lite"/>
    </source>
</evidence>
<dbReference type="EMBL" id="SSOP01000018">
    <property type="protein sequence ID" value="KAB5594645.1"/>
    <property type="molecule type" value="Genomic_DNA"/>
</dbReference>
<feature type="compositionally biased region" description="Polar residues" evidence="2">
    <location>
        <begin position="1145"/>
        <end position="1155"/>
    </location>
</feature>
<dbReference type="Proteomes" id="UP000383932">
    <property type="component" value="Unassembled WGS sequence"/>
</dbReference>
<feature type="compositionally biased region" description="Polar residues" evidence="2">
    <location>
        <begin position="202"/>
        <end position="216"/>
    </location>
</feature>
<feature type="compositionally biased region" description="Polar residues" evidence="2">
    <location>
        <begin position="1"/>
        <end position="14"/>
    </location>
</feature>
<keyword evidence="1" id="KW-0175">Coiled coil</keyword>
<accession>A0A5N5QSC5</accession>
<protein>
    <submittedName>
        <fullName evidence="3">Uncharacterized protein</fullName>
    </submittedName>
</protein>